<feature type="compositionally biased region" description="Basic residues" evidence="1">
    <location>
        <begin position="287"/>
        <end position="297"/>
    </location>
</feature>
<evidence type="ECO:0000313" key="2">
    <source>
        <dbReference type="EMBL" id="KAL3782119.1"/>
    </source>
</evidence>
<dbReference type="AlphaFoldDB" id="A0ABD3P2Y2"/>
<protein>
    <submittedName>
        <fullName evidence="2">Uncharacterized protein</fullName>
    </submittedName>
</protein>
<dbReference type="Proteomes" id="UP001516023">
    <property type="component" value="Unassembled WGS sequence"/>
</dbReference>
<gene>
    <name evidence="2" type="ORF">HJC23_005381</name>
</gene>
<feature type="compositionally biased region" description="Polar residues" evidence="1">
    <location>
        <begin position="194"/>
        <end position="210"/>
    </location>
</feature>
<feature type="region of interest" description="Disordered" evidence="1">
    <location>
        <begin position="160"/>
        <end position="575"/>
    </location>
</feature>
<feature type="compositionally biased region" description="Basic and acidic residues" evidence="1">
    <location>
        <begin position="241"/>
        <end position="286"/>
    </location>
</feature>
<feature type="compositionally biased region" description="Basic and acidic residues" evidence="1">
    <location>
        <begin position="409"/>
        <end position="421"/>
    </location>
</feature>
<organism evidence="2 3">
    <name type="scientific">Cyclotella cryptica</name>
    <dbReference type="NCBI Taxonomy" id="29204"/>
    <lineage>
        <taxon>Eukaryota</taxon>
        <taxon>Sar</taxon>
        <taxon>Stramenopiles</taxon>
        <taxon>Ochrophyta</taxon>
        <taxon>Bacillariophyta</taxon>
        <taxon>Coscinodiscophyceae</taxon>
        <taxon>Thalassiosirophycidae</taxon>
        <taxon>Stephanodiscales</taxon>
        <taxon>Stephanodiscaceae</taxon>
        <taxon>Cyclotella</taxon>
    </lineage>
</organism>
<reference evidence="2 3" key="1">
    <citation type="journal article" date="2020" name="G3 (Bethesda)">
        <title>Improved Reference Genome for Cyclotella cryptica CCMP332, a Model for Cell Wall Morphogenesis, Salinity Adaptation, and Lipid Production in Diatoms (Bacillariophyta).</title>
        <authorList>
            <person name="Roberts W.R."/>
            <person name="Downey K.M."/>
            <person name="Ruck E.C."/>
            <person name="Traller J.C."/>
            <person name="Alverson A.J."/>
        </authorList>
    </citation>
    <scope>NUCLEOTIDE SEQUENCE [LARGE SCALE GENOMIC DNA]</scope>
    <source>
        <strain evidence="2 3">CCMP332</strain>
    </source>
</reference>
<keyword evidence="3" id="KW-1185">Reference proteome</keyword>
<evidence type="ECO:0000256" key="1">
    <source>
        <dbReference type="SAM" id="MobiDB-lite"/>
    </source>
</evidence>
<feature type="compositionally biased region" description="Polar residues" evidence="1">
    <location>
        <begin position="514"/>
        <end position="526"/>
    </location>
</feature>
<sequence length="841" mass="89644">MSSGYGRASGGGNGPTTNRKRNNKKFGLNLSQLTKPPAAPPVPSIIATGQSSSGGTSKSPANGLLLLSKKSQSSGGGLLAPAGGGAAPGASGSSKQTAHDALLLSAQGGAAAVDGQSGGEDNGGGKATAWGIAAEKQQSELKPQTSVESIMGELTLEATGQTSIQPRGEVESISVKNDEKSSTLVLAPRGSLAKQRSTVSALSDSASAPKNNADDMKAAPTEEKATDAPRKNEQQQLMSKLAKDRAQQLKSEEDARISHQNERAAKRLKELELKRLEQKKERERQHQQKLQRHQKKQQRFEGPPSSIVIGKDTPSMKRSPTITSPNVPSKIYSRKEVSQPSIVLEPLGKPKTIMTHSDKPHTNKNEIIDPQNDGKKKLYDPKRPFSSLVGGKPKHNPETLAGCGSVKSNKSEESSAAKDSRSSVGKASPALKSYNNNDESPPTSVRMVNLNSFEDRYRGVGRGPSSGSGPRMLFDPTSGSLVAAPSGDSSQQHHHQQQHTSLPGAKGNIKKTKPAQQQLSQKTVSGTGKHVDNSTKFSSRRQEGDPAKQKQVLQHKKEKNITGNSRSPPKSTRMKFPRTCGVLFRMDERGNYVNADECEADCGYGQHSVPGGRVKNHDAYAKLIEQNQQSTQGNSPQKASNKLNADAPSFMGFRKDPNFIQQQTDFEAQQQRILEDAWLSLVEAEPSREEEQNEEVPLPSQSHSDKDICNGGDEYAAALAISPTMFGLGFDKEEPIDISKFALEGDAIGLMPTNRFSSLGTGGSRLLGSSTWGVGNTTPPADTTLSGLAGISGWNFESSNTNETEPSKASNTFINLNGWGSSGLDSFAFGGSYKDSSKGSG</sequence>
<evidence type="ECO:0000313" key="3">
    <source>
        <dbReference type="Proteomes" id="UP001516023"/>
    </source>
</evidence>
<feature type="compositionally biased region" description="Gly residues" evidence="1">
    <location>
        <begin position="74"/>
        <end position="87"/>
    </location>
</feature>
<comment type="caution">
    <text evidence="2">The sequence shown here is derived from an EMBL/GenBank/DDBJ whole genome shotgun (WGS) entry which is preliminary data.</text>
</comment>
<feature type="region of interest" description="Disordered" evidence="1">
    <location>
        <begin position="1"/>
        <end position="97"/>
    </location>
</feature>
<feature type="compositionally biased region" description="Polar residues" evidence="1">
    <location>
        <begin position="561"/>
        <end position="570"/>
    </location>
</feature>
<feature type="compositionally biased region" description="Polar residues" evidence="1">
    <location>
        <begin position="316"/>
        <end position="327"/>
    </location>
</feature>
<dbReference type="EMBL" id="JABMIG020000296">
    <property type="protein sequence ID" value="KAL3782119.1"/>
    <property type="molecule type" value="Genomic_DNA"/>
</dbReference>
<feature type="region of interest" description="Disordered" evidence="1">
    <location>
        <begin position="684"/>
        <end position="705"/>
    </location>
</feature>
<accession>A0ABD3P2Y2</accession>
<name>A0ABD3P2Y2_9STRA</name>
<proteinExistence type="predicted"/>
<feature type="compositionally biased region" description="Low complexity" evidence="1">
    <location>
        <begin position="44"/>
        <end position="73"/>
    </location>
</feature>
<feature type="compositionally biased region" description="Basic and acidic residues" evidence="1">
    <location>
        <begin position="212"/>
        <end position="233"/>
    </location>
</feature>
<feature type="compositionally biased region" description="Polar residues" evidence="1">
    <location>
        <begin position="433"/>
        <end position="443"/>
    </location>
</feature>
<feature type="compositionally biased region" description="Basic and acidic residues" evidence="1">
    <location>
        <begin position="356"/>
        <end position="383"/>
    </location>
</feature>